<accession>A0A931FH99</accession>
<reference evidence="1 2" key="1">
    <citation type="submission" date="2020-11" db="EMBL/GenBank/DDBJ databases">
        <authorList>
            <person name="Kim M.K."/>
        </authorList>
    </citation>
    <scope>NUCLEOTIDE SEQUENCE [LARGE SCALE GENOMIC DNA]</scope>
    <source>
        <strain evidence="1 2">BT439</strain>
    </source>
</reference>
<dbReference type="AlphaFoldDB" id="A0A931FH99"/>
<protein>
    <submittedName>
        <fullName evidence="1">Uncharacterized protein</fullName>
    </submittedName>
</protein>
<organism evidence="1 2">
    <name type="scientific">Hymenobacter properus</name>
    <dbReference type="NCBI Taxonomy" id="2791026"/>
    <lineage>
        <taxon>Bacteria</taxon>
        <taxon>Pseudomonadati</taxon>
        <taxon>Bacteroidota</taxon>
        <taxon>Cytophagia</taxon>
        <taxon>Cytophagales</taxon>
        <taxon>Hymenobacteraceae</taxon>
        <taxon>Hymenobacter</taxon>
    </lineage>
</organism>
<dbReference type="Proteomes" id="UP000645610">
    <property type="component" value="Unassembled WGS sequence"/>
</dbReference>
<proteinExistence type="predicted"/>
<keyword evidence="2" id="KW-1185">Reference proteome</keyword>
<comment type="caution">
    <text evidence="1">The sequence shown here is derived from an EMBL/GenBank/DDBJ whole genome shotgun (WGS) entry which is preliminary data.</text>
</comment>
<gene>
    <name evidence="1" type="ORF">I2I01_04255</name>
</gene>
<dbReference type="RefSeq" id="WP_196285168.1">
    <property type="nucleotide sequence ID" value="NZ_JADQDP010000001.1"/>
</dbReference>
<dbReference type="EMBL" id="JADQDP010000001">
    <property type="protein sequence ID" value="MBF9140832.1"/>
    <property type="molecule type" value="Genomic_DNA"/>
</dbReference>
<sequence>MTPDQSIPLVSGILLAGPSAWHPDYDRVVKYADLCRRFATGDVEPLLRTYWEGEAEEQLQRLFRLYVPTCESAWGELATQFYKVARLRDGQVERKIVYDEAAGEAERARWTARLTQALSSYYNNRPLQDYLAEHLAQTVALTDPNAWLLTAFDAFDYRTQQARPYPVLLPSSAVVHFTRSAGEVTSLTARYAIRSADNTETLHRYTTYLPDHAVDFWPVDNSGNHTIPDGPEYATGTVYNGDKIAYHYQVLEHGAGRVPASPLGYIPDQNARGLVFLSPLHRAINWLKLELKTGHELQIVMRNMAMPRQLEYTQPCTGIEALGGCANGLCRNPSPTNPNDFRCPKCHGSGIEPISKSASDVIKVPLSPDPTENKLKLTDMLAFIGPSPDIPTFQLKFQDWISDKVQAAVFGRQALQKTSGPMTATEIADLADQKAVALGPFADWFSGTYVHHGMVCGTYVDAGKGLSLIYDFPDGLDLKSESDLYAQLKAAVEAGVRPDEITRIQNAIMRKTHASDPEAMRRYLVRSRFIPTLGLSDDVAFKVFALGKMTEDDFITRFNADRIFMDAEAANTNFYNLSAEAQAAAVQAQVDLIKAKLPAGGVASGSFGRLSVSPVTAAATA</sequence>
<evidence type="ECO:0000313" key="1">
    <source>
        <dbReference type="EMBL" id="MBF9140832.1"/>
    </source>
</evidence>
<name>A0A931FH99_9BACT</name>
<evidence type="ECO:0000313" key="2">
    <source>
        <dbReference type="Proteomes" id="UP000645610"/>
    </source>
</evidence>